<evidence type="ECO:0000313" key="2">
    <source>
        <dbReference type="Proteomes" id="UP001529510"/>
    </source>
</evidence>
<dbReference type="Proteomes" id="UP001529510">
    <property type="component" value="Unassembled WGS sequence"/>
</dbReference>
<protein>
    <recommendedName>
        <fullName evidence="3">Reverse transcriptase domain-containing protein</fullName>
    </recommendedName>
</protein>
<comment type="caution">
    <text evidence="1">The sequence shown here is derived from an EMBL/GenBank/DDBJ whole genome shotgun (WGS) entry which is preliminary data.</text>
</comment>
<organism evidence="1 2">
    <name type="scientific">Cirrhinus mrigala</name>
    <name type="common">Mrigala</name>
    <dbReference type="NCBI Taxonomy" id="683832"/>
    <lineage>
        <taxon>Eukaryota</taxon>
        <taxon>Metazoa</taxon>
        <taxon>Chordata</taxon>
        <taxon>Craniata</taxon>
        <taxon>Vertebrata</taxon>
        <taxon>Euteleostomi</taxon>
        <taxon>Actinopterygii</taxon>
        <taxon>Neopterygii</taxon>
        <taxon>Teleostei</taxon>
        <taxon>Ostariophysi</taxon>
        <taxon>Cypriniformes</taxon>
        <taxon>Cyprinidae</taxon>
        <taxon>Labeoninae</taxon>
        <taxon>Labeonini</taxon>
        <taxon>Cirrhinus</taxon>
    </lineage>
</organism>
<gene>
    <name evidence="1" type="ORF">M9458_029537</name>
</gene>
<dbReference type="Gene3D" id="3.30.70.270">
    <property type="match status" value="1"/>
</dbReference>
<keyword evidence="2" id="KW-1185">Reference proteome</keyword>
<proteinExistence type="predicted"/>
<dbReference type="InterPro" id="IPR043128">
    <property type="entry name" value="Rev_trsase/Diguanyl_cyclase"/>
</dbReference>
<dbReference type="EMBL" id="JAMKFB020000015">
    <property type="protein sequence ID" value="KAL0173569.1"/>
    <property type="molecule type" value="Genomic_DNA"/>
</dbReference>
<dbReference type="AlphaFoldDB" id="A0ABD0PHM9"/>
<evidence type="ECO:0000313" key="1">
    <source>
        <dbReference type="EMBL" id="KAL0173569.1"/>
    </source>
</evidence>
<name>A0ABD0PHM9_CIRMR</name>
<dbReference type="InterPro" id="IPR043502">
    <property type="entry name" value="DNA/RNA_pol_sf"/>
</dbReference>
<accession>A0ABD0PHM9</accession>
<sequence>SGLSIQVSPCGLSLLPRTFTKVTEAALAPLREVGICILSYLGDWLILAHSRGSVCTLRDAFLNHVAQLGLQVIWEKSKLSSVQCFSFLCVDSVTVLHVLPRLYIVSTAMRENTQIQYIGSFHVPGLLGHMASSAAVTLLGPQGLVSASAALASNYLELLTTLRALKGIQALFRAS</sequence>
<feature type="non-terminal residue" evidence="1">
    <location>
        <position position="175"/>
    </location>
</feature>
<feature type="non-terminal residue" evidence="1">
    <location>
        <position position="1"/>
    </location>
</feature>
<reference evidence="1 2" key="1">
    <citation type="submission" date="2024-05" db="EMBL/GenBank/DDBJ databases">
        <title>Genome sequencing and assembly of Indian major carp, Cirrhinus mrigala (Hamilton, 1822).</title>
        <authorList>
            <person name="Mohindra V."/>
            <person name="Chowdhury L.M."/>
            <person name="Lal K."/>
            <person name="Jena J.K."/>
        </authorList>
    </citation>
    <scope>NUCLEOTIDE SEQUENCE [LARGE SCALE GENOMIC DNA]</scope>
    <source>
        <strain evidence="1">CM1030</strain>
        <tissue evidence="1">Blood</tissue>
    </source>
</reference>
<dbReference type="SUPFAM" id="SSF56672">
    <property type="entry name" value="DNA/RNA polymerases"/>
    <property type="match status" value="1"/>
</dbReference>
<evidence type="ECO:0008006" key="3">
    <source>
        <dbReference type="Google" id="ProtNLM"/>
    </source>
</evidence>